<proteinExistence type="predicted"/>
<dbReference type="Proteomes" id="UP000014760">
    <property type="component" value="Unassembled WGS sequence"/>
</dbReference>
<gene>
    <name evidence="8" type="ORF">CAPTEDRAFT_35700</name>
</gene>
<evidence type="ECO:0000313" key="8">
    <source>
        <dbReference type="EMBL" id="ELU04842.1"/>
    </source>
</evidence>
<comment type="subcellular location">
    <subcellularLocation>
        <location evidence="1">Membrane</location>
        <topology evidence="1">Multi-pass membrane protein</topology>
    </subcellularLocation>
</comment>
<feature type="transmembrane region" description="Helical" evidence="5">
    <location>
        <begin position="27"/>
        <end position="50"/>
    </location>
</feature>
<dbReference type="PANTHER" id="PTHR23112:SF47">
    <property type="entry name" value="G-PROTEIN COUPLED RECEPTOR 157"/>
    <property type="match status" value="1"/>
</dbReference>
<dbReference type="GO" id="GO:0007189">
    <property type="term" value="P:adenylate cyclase-activating G protein-coupled receptor signaling pathway"/>
    <property type="evidence" value="ECO:0007669"/>
    <property type="project" value="TreeGrafter"/>
</dbReference>
<feature type="non-terminal residue" evidence="8">
    <location>
        <position position="1"/>
    </location>
</feature>
<dbReference type="EMBL" id="AMQN01008046">
    <property type="status" value="NOT_ANNOTATED_CDS"/>
    <property type="molecule type" value="Genomic_DNA"/>
</dbReference>
<dbReference type="OMA" id="SWIVPLQ"/>
<dbReference type="PANTHER" id="PTHR23112">
    <property type="entry name" value="G PROTEIN-COUPLED RECEPTOR 157-RELATED"/>
    <property type="match status" value="1"/>
</dbReference>
<evidence type="ECO:0008006" key="11">
    <source>
        <dbReference type="Google" id="ProtNLM"/>
    </source>
</evidence>
<reference evidence="10" key="1">
    <citation type="submission" date="2012-12" db="EMBL/GenBank/DDBJ databases">
        <authorList>
            <person name="Hellsten U."/>
            <person name="Grimwood J."/>
            <person name="Chapman J.A."/>
            <person name="Shapiro H."/>
            <person name="Aerts A."/>
            <person name="Otillar R.P."/>
            <person name="Terry A.Y."/>
            <person name="Boore J.L."/>
            <person name="Simakov O."/>
            <person name="Marletaz F."/>
            <person name="Cho S.-J."/>
            <person name="Edsinger-Gonzales E."/>
            <person name="Havlak P."/>
            <person name="Kuo D.-H."/>
            <person name="Larsson T."/>
            <person name="Lv J."/>
            <person name="Arendt D."/>
            <person name="Savage R."/>
            <person name="Osoegawa K."/>
            <person name="de Jong P."/>
            <person name="Lindberg D.R."/>
            <person name="Seaver E.C."/>
            <person name="Weisblat D.A."/>
            <person name="Putnam N.H."/>
            <person name="Grigoriev I.V."/>
            <person name="Rokhsar D.S."/>
        </authorList>
    </citation>
    <scope>NUCLEOTIDE SEQUENCE</scope>
    <source>
        <strain evidence="10">I ESC-2004</strain>
    </source>
</reference>
<evidence type="ECO:0000256" key="5">
    <source>
        <dbReference type="SAM" id="Phobius"/>
    </source>
</evidence>
<dbReference type="GO" id="GO:0004930">
    <property type="term" value="F:G protein-coupled receptor activity"/>
    <property type="evidence" value="ECO:0007669"/>
    <property type="project" value="TreeGrafter"/>
</dbReference>
<dbReference type="PROSITE" id="PS50262">
    <property type="entry name" value="G_PROTEIN_RECEP_F1_2"/>
    <property type="match status" value="1"/>
</dbReference>
<dbReference type="STRING" id="283909.R7ULM5"/>
<dbReference type="InterPro" id="IPR022343">
    <property type="entry name" value="GCR1-cAMP_receptor"/>
</dbReference>
<dbReference type="EMBL" id="KB302059">
    <property type="protein sequence ID" value="ELU04842.1"/>
    <property type="molecule type" value="Genomic_DNA"/>
</dbReference>
<keyword evidence="2 5" id="KW-0812">Transmembrane</keyword>
<evidence type="ECO:0000256" key="4">
    <source>
        <dbReference type="ARBA" id="ARBA00023136"/>
    </source>
</evidence>
<dbReference type="GO" id="GO:0007166">
    <property type="term" value="P:cell surface receptor signaling pathway"/>
    <property type="evidence" value="ECO:0007669"/>
    <property type="project" value="InterPro"/>
</dbReference>
<feature type="transmembrane region" description="Helical" evidence="5">
    <location>
        <begin position="70"/>
        <end position="92"/>
    </location>
</feature>
<feature type="transmembrane region" description="Helical" evidence="5">
    <location>
        <begin position="152"/>
        <end position="174"/>
    </location>
</feature>
<evidence type="ECO:0000259" key="6">
    <source>
        <dbReference type="PROSITE" id="PS50261"/>
    </source>
</evidence>
<dbReference type="Gene3D" id="1.20.1070.10">
    <property type="entry name" value="Rhodopsin 7-helix transmembrane proteins"/>
    <property type="match status" value="1"/>
</dbReference>
<evidence type="ECO:0000256" key="3">
    <source>
        <dbReference type="ARBA" id="ARBA00022989"/>
    </source>
</evidence>
<evidence type="ECO:0000259" key="7">
    <source>
        <dbReference type="PROSITE" id="PS50262"/>
    </source>
</evidence>
<feature type="non-terminal residue" evidence="8">
    <location>
        <position position="277"/>
    </location>
</feature>
<feature type="domain" description="G-protein coupled receptors family 2 profile 2" evidence="6">
    <location>
        <begin position="1"/>
        <end position="272"/>
    </location>
</feature>
<dbReference type="HOGENOM" id="CLU_052670_0_0_1"/>
<keyword evidence="3 5" id="KW-1133">Transmembrane helix</keyword>
<name>R7ULM5_CAPTE</name>
<dbReference type="OrthoDB" id="100006at2759"/>
<evidence type="ECO:0000256" key="2">
    <source>
        <dbReference type="ARBA" id="ARBA00022692"/>
    </source>
</evidence>
<dbReference type="EnsemblMetazoa" id="CapteT35700">
    <property type="protein sequence ID" value="CapteP35700"/>
    <property type="gene ID" value="CapteG35700"/>
</dbReference>
<dbReference type="InterPro" id="IPR017452">
    <property type="entry name" value="GPCR_Rhodpsn_7TM"/>
</dbReference>
<dbReference type="PRINTS" id="PR02001">
    <property type="entry name" value="GCR1CAMPR"/>
</dbReference>
<dbReference type="GO" id="GO:0005886">
    <property type="term" value="C:plasma membrane"/>
    <property type="evidence" value="ECO:0007669"/>
    <property type="project" value="TreeGrafter"/>
</dbReference>
<keyword evidence="10" id="KW-1185">Reference proteome</keyword>
<feature type="transmembrane region" description="Helical" evidence="5">
    <location>
        <begin position="104"/>
        <end position="126"/>
    </location>
</feature>
<evidence type="ECO:0000313" key="10">
    <source>
        <dbReference type="Proteomes" id="UP000014760"/>
    </source>
</evidence>
<dbReference type="SUPFAM" id="SSF81321">
    <property type="entry name" value="Family A G protein-coupled receptor-like"/>
    <property type="match status" value="1"/>
</dbReference>
<sequence length="277" mass="30880">LLSMIGCAFIMITYIKFDELRTTGRKLLVFLSLADFLTAFGNFMGIIWFIRHDSMDAAVSNVLCEFHAALTFFSSVSSFLWTVAMAIHLYVCIVRLDSITADRLLPYFHVACWALPAVVGIVPWALGVIGHDGSLKVPSWCWINPGLQSALFWQYFSGKAWEIASYITVVVLYARIKVALCKQRAEAMVTAAHLSTNGGFRNAHVIAEANRKLVFVPAVFIAMRIWGTVRFLVGAHLQHHVHAKAMAWVVPLQGIGDSAQGFVNCILFCFFTEKVRS</sequence>
<reference evidence="9" key="3">
    <citation type="submission" date="2015-06" db="UniProtKB">
        <authorList>
            <consortium name="EnsemblMetazoa"/>
        </authorList>
    </citation>
    <scope>IDENTIFICATION</scope>
</reference>
<protein>
    <recommendedName>
        <fullName evidence="11">G-protein coupled receptors family 2 profile 2 domain-containing protein</fullName>
    </recommendedName>
</protein>
<organism evidence="8">
    <name type="scientific">Capitella teleta</name>
    <name type="common">Polychaete worm</name>
    <dbReference type="NCBI Taxonomy" id="283909"/>
    <lineage>
        <taxon>Eukaryota</taxon>
        <taxon>Metazoa</taxon>
        <taxon>Spiralia</taxon>
        <taxon>Lophotrochozoa</taxon>
        <taxon>Annelida</taxon>
        <taxon>Polychaeta</taxon>
        <taxon>Sedentaria</taxon>
        <taxon>Scolecida</taxon>
        <taxon>Capitellidae</taxon>
        <taxon>Capitella</taxon>
    </lineage>
</organism>
<evidence type="ECO:0000256" key="1">
    <source>
        <dbReference type="ARBA" id="ARBA00004141"/>
    </source>
</evidence>
<feature type="transmembrane region" description="Helical" evidence="5">
    <location>
        <begin position="213"/>
        <end position="233"/>
    </location>
</feature>
<dbReference type="InterPro" id="IPR017981">
    <property type="entry name" value="GPCR_2-like_7TM"/>
</dbReference>
<evidence type="ECO:0000313" key="9">
    <source>
        <dbReference type="EnsemblMetazoa" id="CapteP35700"/>
    </source>
</evidence>
<dbReference type="AlphaFoldDB" id="R7ULM5"/>
<reference evidence="8 10" key="2">
    <citation type="journal article" date="2013" name="Nature">
        <title>Insights into bilaterian evolution from three spiralian genomes.</title>
        <authorList>
            <person name="Simakov O."/>
            <person name="Marletaz F."/>
            <person name="Cho S.J."/>
            <person name="Edsinger-Gonzales E."/>
            <person name="Havlak P."/>
            <person name="Hellsten U."/>
            <person name="Kuo D.H."/>
            <person name="Larsson T."/>
            <person name="Lv J."/>
            <person name="Arendt D."/>
            <person name="Savage R."/>
            <person name="Osoegawa K."/>
            <person name="de Jong P."/>
            <person name="Grimwood J."/>
            <person name="Chapman J.A."/>
            <person name="Shapiro H."/>
            <person name="Aerts A."/>
            <person name="Otillar R.P."/>
            <person name="Terry A.Y."/>
            <person name="Boore J.L."/>
            <person name="Grigoriev I.V."/>
            <person name="Lindberg D.R."/>
            <person name="Seaver E.C."/>
            <person name="Weisblat D.A."/>
            <person name="Putnam N.H."/>
            <person name="Rokhsar D.S."/>
        </authorList>
    </citation>
    <scope>NUCLEOTIDE SEQUENCE</scope>
    <source>
        <strain evidence="8 10">I ESC-2004</strain>
    </source>
</reference>
<feature type="transmembrane region" description="Helical" evidence="5">
    <location>
        <begin position="245"/>
        <end position="271"/>
    </location>
</feature>
<dbReference type="Pfam" id="PF05462">
    <property type="entry name" value="Dicty_CAR"/>
    <property type="match status" value="1"/>
</dbReference>
<accession>R7ULM5</accession>
<feature type="domain" description="G-protein coupled receptors family 1 profile" evidence="7">
    <location>
        <begin position="6"/>
        <end position="129"/>
    </location>
</feature>
<keyword evidence="4 5" id="KW-0472">Membrane</keyword>
<dbReference type="PROSITE" id="PS50261">
    <property type="entry name" value="G_PROTEIN_RECEP_F2_4"/>
    <property type="match status" value="1"/>
</dbReference>